<organism evidence="10 11">
    <name type="scientific">Simiaoa sunii</name>
    <dbReference type="NCBI Taxonomy" id="2763672"/>
    <lineage>
        <taxon>Bacteria</taxon>
        <taxon>Bacillati</taxon>
        <taxon>Bacillota</taxon>
        <taxon>Clostridia</taxon>
        <taxon>Lachnospirales</taxon>
        <taxon>Lachnospiraceae</taxon>
        <taxon>Simiaoa</taxon>
    </lineage>
</organism>
<keyword evidence="11" id="KW-1185">Reference proteome</keyword>
<protein>
    <recommendedName>
        <fullName evidence="6">3-sulfolactaldehyde dehydrogenase</fullName>
        <ecNumber evidence="5">1.2.1.97</ecNumber>
    </recommendedName>
</protein>
<gene>
    <name evidence="10" type="ORF">H9Q77_02950</name>
</gene>
<name>A0A7G9FX42_9FIRM</name>
<feature type="active site" evidence="7">
    <location>
        <position position="243"/>
    </location>
</feature>
<dbReference type="EC" id="1.2.1.97" evidence="5"/>
<dbReference type="GO" id="GO:0016620">
    <property type="term" value="F:oxidoreductase activity, acting on the aldehyde or oxo group of donors, NAD or NADP as acceptor"/>
    <property type="evidence" value="ECO:0007669"/>
    <property type="project" value="InterPro"/>
</dbReference>
<keyword evidence="2 8" id="KW-0560">Oxidoreductase</keyword>
<reference evidence="10 11" key="1">
    <citation type="submission" date="2020-08" db="EMBL/GenBank/DDBJ databases">
        <authorList>
            <person name="Liu C."/>
            <person name="Sun Q."/>
        </authorList>
    </citation>
    <scope>NUCLEOTIDE SEQUENCE [LARGE SCALE GENOMIC DNA]</scope>
    <source>
        <strain evidence="10 11">NSJ-8</strain>
    </source>
</reference>
<feature type="domain" description="Aldehyde dehydrogenase" evidence="9">
    <location>
        <begin position="14"/>
        <end position="465"/>
    </location>
</feature>
<dbReference type="EMBL" id="CP060633">
    <property type="protein sequence ID" value="QNM03124.1"/>
    <property type="molecule type" value="Genomic_DNA"/>
</dbReference>
<evidence type="ECO:0000256" key="6">
    <source>
        <dbReference type="ARBA" id="ARBA00067277"/>
    </source>
</evidence>
<evidence type="ECO:0000256" key="5">
    <source>
        <dbReference type="ARBA" id="ARBA00066984"/>
    </source>
</evidence>
<dbReference type="FunFam" id="3.40.605.10:FF:000007">
    <property type="entry name" value="NAD/NADP-dependent betaine aldehyde dehydrogenase"/>
    <property type="match status" value="1"/>
</dbReference>
<evidence type="ECO:0000256" key="1">
    <source>
        <dbReference type="ARBA" id="ARBA00009986"/>
    </source>
</evidence>
<dbReference type="InterPro" id="IPR016163">
    <property type="entry name" value="Ald_DH_C"/>
</dbReference>
<evidence type="ECO:0000256" key="4">
    <source>
        <dbReference type="ARBA" id="ARBA00054572"/>
    </source>
</evidence>
<dbReference type="Gene3D" id="3.40.309.10">
    <property type="entry name" value="Aldehyde Dehydrogenase, Chain A, domain 2"/>
    <property type="match status" value="1"/>
</dbReference>
<dbReference type="InterPro" id="IPR016162">
    <property type="entry name" value="Ald_DH_N"/>
</dbReference>
<dbReference type="Pfam" id="PF00171">
    <property type="entry name" value="Aldedh"/>
    <property type="match status" value="1"/>
</dbReference>
<dbReference type="FunFam" id="3.40.309.10:FF:000009">
    <property type="entry name" value="Aldehyde dehydrogenase A"/>
    <property type="match status" value="1"/>
</dbReference>
<evidence type="ECO:0000259" key="9">
    <source>
        <dbReference type="Pfam" id="PF00171"/>
    </source>
</evidence>
<evidence type="ECO:0000256" key="3">
    <source>
        <dbReference type="ARBA" id="ARBA00050326"/>
    </source>
</evidence>
<dbReference type="Proteomes" id="UP000515981">
    <property type="component" value="Chromosome"/>
</dbReference>
<evidence type="ECO:0000313" key="11">
    <source>
        <dbReference type="Proteomes" id="UP000515981"/>
    </source>
</evidence>
<dbReference type="InterPro" id="IPR016161">
    <property type="entry name" value="Ald_DH/histidinol_DH"/>
</dbReference>
<proteinExistence type="inferred from homology"/>
<dbReference type="AlphaFoldDB" id="A0A7G9FX42"/>
<dbReference type="InterPro" id="IPR015590">
    <property type="entry name" value="Aldehyde_DH_dom"/>
</dbReference>
<evidence type="ECO:0000313" key="10">
    <source>
        <dbReference type="EMBL" id="QNM03124.1"/>
    </source>
</evidence>
<evidence type="ECO:0000256" key="8">
    <source>
        <dbReference type="RuleBase" id="RU003345"/>
    </source>
</evidence>
<accession>A0A7G9FX42</accession>
<dbReference type="PANTHER" id="PTHR43353">
    <property type="entry name" value="SUCCINATE-SEMIALDEHYDE DEHYDROGENASE, MITOCHONDRIAL"/>
    <property type="match status" value="1"/>
</dbReference>
<dbReference type="SUPFAM" id="SSF53720">
    <property type="entry name" value="ALDH-like"/>
    <property type="match status" value="1"/>
</dbReference>
<comment type="similarity">
    <text evidence="1 8">Belongs to the aldehyde dehydrogenase family.</text>
</comment>
<dbReference type="PROSITE" id="PS00687">
    <property type="entry name" value="ALDEHYDE_DEHYDR_GLU"/>
    <property type="match status" value="1"/>
</dbReference>
<dbReference type="KEGG" id="ssun:H9Q77_02950"/>
<sequence>MKMLLNGKKVGTEGREEIIVINPYTHEEIDSVPCADLNDIDTALECAREGAEKWGRVPVLERVRILEKVSSKIAEKKKDIALLLSKEAGKIYTQAEEEVDHAIGLFKEYANRLRYDYDSVLPSNEDMILVTREPLGVVACILPFNFPVELYAQKVAPALAAGNAIIIKPSVETPLSSIYLSELIIECGVEPKALQVITGHGSVVGSALASSDKIDAVSMTGSTEAGISIYVSAAKNLSRCFLELGGNDPLIIFDDVDLDTAVTEAINGRIVHAGQACCSSKRFIVQENIYDEFAGRLAERLKGMKIGDPLDQGSRIGPLIDERAAQRVEEIVDRTVKAGAYCLCGGRRFDGNFFEPTVLTGVTPAMDIAQNLEVFGPVFPLIKFKTEEQAVAIADNCTYGLSSGVISGEIQRAIRVARQLDAGNCTINGTGLYRTHDMPFGGHRKSGLGTEGLYATLDEFTKTKTYVWKGAAIR</sequence>
<dbReference type="InterPro" id="IPR050740">
    <property type="entry name" value="Aldehyde_DH_Superfamily"/>
</dbReference>
<dbReference type="PANTHER" id="PTHR43353:SF5">
    <property type="entry name" value="SUCCINATE-SEMIALDEHYDE DEHYDROGENASE, MITOCHONDRIAL"/>
    <property type="match status" value="1"/>
</dbReference>
<evidence type="ECO:0000256" key="7">
    <source>
        <dbReference type="PROSITE-ProRule" id="PRU10007"/>
    </source>
</evidence>
<dbReference type="Gene3D" id="3.40.605.10">
    <property type="entry name" value="Aldehyde Dehydrogenase, Chain A, domain 1"/>
    <property type="match status" value="1"/>
</dbReference>
<dbReference type="RefSeq" id="WP_118547324.1">
    <property type="nucleotide sequence ID" value="NZ_CP060633.1"/>
</dbReference>
<comment type="function">
    <text evidence="4">Part of the sulfo-TAL (or sulfo-SFT) pathway, a D-sulfoquinovose degradation pathway that produces sulfolactate (SL). Catalyzes the oxidation of 3-sulfolactaldehyde (SLA) to sulfolactate (SL).</text>
</comment>
<evidence type="ECO:0000256" key="2">
    <source>
        <dbReference type="ARBA" id="ARBA00023002"/>
    </source>
</evidence>
<dbReference type="InterPro" id="IPR029510">
    <property type="entry name" value="Ald_DH_CS_GLU"/>
</dbReference>
<comment type="catalytic activity">
    <reaction evidence="3">
        <text>(2S)-3-sulfolactaldehyde + NAD(+) + H2O = (2S)-3-sulfolactate + NADH + 2 H(+)</text>
        <dbReference type="Rhea" id="RHEA:47932"/>
        <dbReference type="ChEBI" id="CHEBI:15377"/>
        <dbReference type="ChEBI" id="CHEBI:15378"/>
        <dbReference type="ChEBI" id="CHEBI:57540"/>
        <dbReference type="ChEBI" id="CHEBI:57945"/>
        <dbReference type="ChEBI" id="CHEBI:61289"/>
        <dbReference type="ChEBI" id="CHEBI:90109"/>
        <dbReference type="EC" id="1.2.1.97"/>
    </reaction>
    <physiologicalReaction direction="left-to-right" evidence="3">
        <dbReference type="Rhea" id="RHEA:47933"/>
    </physiologicalReaction>
</comment>